<keyword evidence="12" id="KW-1185">Reference proteome</keyword>
<dbReference type="FunFam" id="3.75.10.10:FF:000003">
    <property type="entry name" value="Protein-arginine deiminase type-2"/>
    <property type="match status" value="1"/>
</dbReference>
<dbReference type="Gene3D" id="2.60.40.1700">
    <property type="entry name" value="Protein-arginine deiminase, central domain"/>
    <property type="match status" value="1"/>
</dbReference>
<dbReference type="FunFam" id="2.60.40.1700:FF:000001">
    <property type="entry name" value="Protein-arginine deiminase type-2"/>
    <property type="match status" value="1"/>
</dbReference>
<dbReference type="EC" id="3.5.3.15" evidence="3"/>
<dbReference type="GeneID" id="115456573"/>
<dbReference type="InterPro" id="IPR038685">
    <property type="entry name" value="PAD_N_sf"/>
</dbReference>
<dbReference type="Gene3D" id="3.75.10.10">
    <property type="entry name" value="L-arginine/glycine Amidinotransferase, Chain A"/>
    <property type="match status" value="1"/>
</dbReference>
<feature type="domain" description="Protein-arginine deiminase (PAD) central" evidence="11">
    <location>
        <begin position="116"/>
        <end position="269"/>
    </location>
</feature>
<sequence>MVQQRTLRLERGERIEVVYVLGTQLNVDINGAAPSEAEWFSMRHSANIDAKINKTDTAKPKVVNGEKLWPLERDTVIEVRMISPSTETNDEKVTVAYYGPGADAPIDKAGVYFTAIEVSLDVDADRDGIVEKNNPCKTSWAWGSDGQGAILLVNCDKDSILSRLVDGGDGNVYSKEDLQDMSLMLLRIRGPEKLPTSYNLLLHISASDSDKLGVFHSQNKQYTYVMGKKKLHYKLRYTGTTEHEFFVEGLCFPDKGFSGLLTINVSLLETIPEGIPETPIFTDTVVFRVTPLIVTPHTLEPMEVYVCSVKDNYLFLKQIKSLVSEANYKITICFEYVNREDRWMQDEMEFGYIQAPHKGFPVVLDSPKDGELKDFPVRELLGPDFGYVTKVALSSEATSLDSFGNLEVSPPVTVNGKEYPLGRIILGSSFPTTTGRRMTKVVRDFIRAQEVQAPFELYTDWLLVGHVDEFLTFIPAPDRKGFRLLLASTVACYKVFQQQKSLGHGDATMFQGLETKWLTINKVLSNDSLQQENNYVQHCIDWNRDILKQQLDLTEDDIIDVPALFRLDTSGKASAFFPSMVNMVVLGTDLGIPKPYGPIIEEICCLEEYMISMMKPLGLKCTFIDDVVSYHRKLGEVHCGTNVRRKPFAYKWWNMVP</sequence>
<comment type="catalytic activity">
    <reaction evidence="7">
        <text>L-arginyl-[protein] + H2O = L-citrullyl-[protein] + NH4(+)</text>
        <dbReference type="Rhea" id="RHEA:18089"/>
        <dbReference type="Rhea" id="RHEA-COMP:10532"/>
        <dbReference type="Rhea" id="RHEA-COMP:10588"/>
        <dbReference type="ChEBI" id="CHEBI:15377"/>
        <dbReference type="ChEBI" id="CHEBI:28938"/>
        <dbReference type="ChEBI" id="CHEBI:29965"/>
        <dbReference type="ChEBI" id="CHEBI:83397"/>
        <dbReference type="EC" id="3.5.3.15"/>
    </reaction>
</comment>
<dbReference type="RefSeq" id="XP_030041606.1">
    <property type="nucleotide sequence ID" value="XM_030185746.1"/>
</dbReference>
<dbReference type="AlphaFoldDB" id="A0A6P7WKU5"/>
<dbReference type="InterPro" id="IPR013530">
    <property type="entry name" value="PAD_C"/>
</dbReference>
<evidence type="ECO:0000256" key="7">
    <source>
        <dbReference type="ARBA" id="ARBA00048487"/>
    </source>
</evidence>
<feature type="active site" evidence="8">
    <location>
        <position position="466"/>
    </location>
</feature>
<dbReference type="PIRSF" id="PIRSF001247">
    <property type="entry name" value="Protein-arginine_deiminase"/>
    <property type="match status" value="1"/>
</dbReference>
<keyword evidence="4" id="KW-0963">Cytoplasm</keyword>
<feature type="domain" description="Protein-arginine deiminase C-terminal" evidence="9">
    <location>
        <begin position="280"/>
        <end position="654"/>
    </location>
</feature>
<dbReference type="GO" id="GO:0005634">
    <property type="term" value="C:nucleus"/>
    <property type="evidence" value="ECO:0007669"/>
    <property type="project" value="TreeGrafter"/>
</dbReference>
<dbReference type="CDD" id="cd04214">
    <property type="entry name" value="PAD_N"/>
    <property type="match status" value="1"/>
</dbReference>
<dbReference type="OrthoDB" id="5102063at2759"/>
<evidence type="ECO:0000313" key="12">
    <source>
        <dbReference type="Proteomes" id="UP000515156"/>
    </source>
</evidence>
<evidence type="ECO:0000256" key="6">
    <source>
        <dbReference type="ARBA" id="ARBA00022837"/>
    </source>
</evidence>
<dbReference type="InterPro" id="IPR013732">
    <property type="entry name" value="PAD_N"/>
</dbReference>
<evidence type="ECO:0000256" key="5">
    <source>
        <dbReference type="ARBA" id="ARBA00022801"/>
    </source>
</evidence>
<evidence type="ECO:0000259" key="9">
    <source>
        <dbReference type="Pfam" id="PF03068"/>
    </source>
</evidence>
<dbReference type="InParanoid" id="A0A6P7WKU5"/>
<dbReference type="InterPro" id="IPR036556">
    <property type="entry name" value="PAD_central_sf"/>
</dbReference>
<feature type="active site" evidence="8">
    <location>
        <position position="639"/>
    </location>
</feature>
<dbReference type="InterPro" id="IPR008972">
    <property type="entry name" value="Cupredoxin"/>
</dbReference>
<dbReference type="SUPFAM" id="SSF55909">
    <property type="entry name" value="Pentein"/>
    <property type="match status" value="1"/>
</dbReference>
<dbReference type="InterPro" id="IPR013733">
    <property type="entry name" value="Prot_Arg_deaminase_cen_dom"/>
</dbReference>
<dbReference type="PANTHER" id="PTHR10837">
    <property type="entry name" value="PEPTIDYLARGININE DEIMINASE"/>
    <property type="match status" value="1"/>
</dbReference>
<evidence type="ECO:0000256" key="3">
    <source>
        <dbReference type="ARBA" id="ARBA00012200"/>
    </source>
</evidence>
<evidence type="ECO:0000256" key="4">
    <source>
        <dbReference type="ARBA" id="ARBA00022490"/>
    </source>
</evidence>
<dbReference type="Pfam" id="PF03068">
    <property type="entry name" value="PAD"/>
    <property type="match status" value="1"/>
</dbReference>
<reference evidence="13" key="1">
    <citation type="submission" date="2025-08" db="UniProtKB">
        <authorList>
            <consortium name="RefSeq"/>
        </authorList>
    </citation>
    <scope>IDENTIFICATION</scope>
</reference>
<organism evidence="12 13">
    <name type="scientific">Microcaecilia unicolor</name>
    <dbReference type="NCBI Taxonomy" id="1415580"/>
    <lineage>
        <taxon>Eukaryota</taxon>
        <taxon>Metazoa</taxon>
        <taxon>Chordata</taxon>
        <taxon>Craniata</taxon>
        <taxon>Vertebrata</taxon>
        <taxon>Euteleostomi</taxon>
        <taxon>Amphibia</taxon>
        <taxon>Gymnophiona</taxon>
        <taxon>Siphonopidae</taxon>
        <taxon>Microcaecilia</taxon>
    </lineage>
</organism>
<keyword evidence="6" id="KW-0106">Calcium</keyword>
<evidence type="ECO:0000259" key="10">
    <source>
        <dbReference type="Pfam" id="PF08526"/>
    </source>
</evidence>
<evidence type="ECO:0000256" key="2">
    <source>
        <dbReference type="ARBA" id="ARBA00008166"/>
    </source>
</evidence>
<dbReference type="GO" id="GO:0004668">
    <property type="term" value="F:protein-arginine deiminase activity"/>
    <property type="evidence" value="ECO:0007669"/>
    <property type="project" value="UniProtKB-EC"/>
</dbReference>
<evidence type="ECO:0000256" key="8">
    <source>
        <dbReference type="PIRSR" id="PIRSR001247-1"/>
    </source>
</evidence>
<dbReference type="Proteomes" id="UP000515156">
    <property type="component" value="Chromosome 13"/>
</dbReference>
<dbReference type="Pfam" id="PF08526">
    <property type="entry name" value="PAD_N"/>
    <property type="match status" value="1"/>
</dbReference>
<dbReference type="Gene3D" id="2.60.40.1860">
    <property type="entry name" value="Protein-arginine deiminase, N-terminal domain"/>
    <property type="match status" value="1"/>
</dbReference>
<dbReference type="GO" id="GO:0005737">
    <property type="term" value="C:cytoplasm"/>
    <property type="evidence" value="ECO:0007669"/>
    <property type="project" value="UniProtKB-SubCell"/>
</dbReference>
<gene>
    <name evidence="13" type="primary">LOC115456573</name>
</gene>
<dbReference type="KEGG" id="muo:115456573"/>
<comment type="subcellular location">
    <subcellularLocation>
        <location evidence="1">Cytoplasm</location>
    </subcellularLocation>
</comment>
<dbReference type="FunCoup" id="A0A6P7WKU5">
    <property type="interactions" value="84"/>
</dbReference>
<evidence type="ECO:0000256" key="1">
    <source>
        <dbReference type="ARBA" id="ARBA00004496"/>
    </source>
</evidence>
<feature type="domain" description="Protein-arginine deiminase (PAD) N-terminal" evidence="10">
    <location>
        <begin position="1"/>
        <end position="114"/>
    </location>
</feature>
<proteinExistence type="inferred from homology"/>
<feature type="active site" evidence="8">
    <location>
        <position position="468"/>
    </location>
</feature>
<dbReference type="SUPFAM" id="SSF110083">
    <property type="entry name" value="Peptidylarginine deiminase Pad4, middle domain"/>
    <property type="match status" value="1"/>
</dbReference>
<feature type="active site" evidence="8">
    <location>
        <position position="346"/>
    </location>
</feature>
<dbReference type="GO" id="GO:0005509">
    <property type="term" value="F:calcium ion binding"/>
    <property type="evidence" value="ECO:0007669"/>
    <property type="project" value="InterPro"/>
</dbReference>
<name>A0A6P7WKU5_9AMPH</name>
<dbReference type="SUPFAM" id="SSF49503">
    <property type="entry name" value="Cupredoxins"/>
    <property type="match status" value="1"/>
</dbReference>
<accession>A0A6P7WKU5</accession>
<comment type="similarity">
    <text evidence="2">Belongs to the protein arginine deiminase family.</text>
</comment>
<protein>
    <recommendedName>
        <fullName evidence="3">protein-arginine deiminase</fullName>
        <ecNumber evidence="3">3.5.3.15</ecNumber>
    </recommendedName>
</protein>
<evidence type="ECO:0000259" key="11">
    <source>
        <dbReference type="Pfam" id="PF08527"/>
    </source>
</evidence>
<dbReference type="Pfam" id="PF08527">
    <property type="entry name" value="PAD_M"/>
    <property type="match status" value="1"/>
</dbReference>
<evidence type="ECO:0000313" key="13">
    <source>
        <dbReference type="RefSeq" id="XP_030041606.1"/>
    </source>
</evidence>
<dbReference type="InterPro" id="IPR004303">
    <property type="entry name" value="PAD"/>
</dbReference>
<keyword evidence="5" id="KW-0378">Hydrolase</keyword>
<dbReference type="PANTHER" id="PTHR10837:SF12">
    <property type="entry name" value="PROTEIN-ARGININE DEIMINASE TYPE-2"/>
    <property type="match status" value="1"/>
</dbReference>